<evidence type="ECO:0000259" key="7">
    <source>
        <dbReference type="PROSITE" id="PS50103"/>
    </source>
</evidence>
<dbReference type="OrthoDB" id="410307at2759"/>
<name>A0A0J8BFX8_BETVV</name>
<dbReference type="AlphaFoldDB" id="A0A0J8BFX8"/>
<organism evidence="8 9">
    <name type="scientific">Beta vulgaris subsp. vulgaris</name>
    <name type="common">Beet</name>
    <dbReference type="NCBI Taxonomy" id="3555"/>
    <lineage>
        <taxon>Eukaryota</taxon>
        <taxon>Viridiplantae</taxon>
        <taxon>Streptophyta</taxon>
        <taxon>Embryophyta</taxon>
        <taxon>Tracheophyta</taxon>
        <taxon>Spermatophyta</taxon>
        <taxon>Magnoliopsida</taxon>
        <taxon>eudicotyledons</taxon>
        <taxon>Gunneridae</taxon>
        <taxon>Pentapetalae</taxon>
        <taxon>Caryophyllales</taxon>
        <taxon>Chenopodiaceae</taxon>
        <taxon>Betoideae</taxon>
        <taxon>Beta</taxon>
    </lineage>
</organism>
<gene>
    <name evidence="8" type="ORF">BVRB_3g068100</name>
</gene>
<evidence type="ECO:0000256" key="2">
    <source>
        <dbReference type="ARBA" id="ARBA00022771"/>
    </source>
</evidence>
<feature type="zinc finger region" description="C3H1-type" evidence="5">
    <location>
        <begin position="81"/>
        <end position="111"/>
    </location>
</feature>
<keyword evidence="2 5" id="KW-0863">Zinc-finger</keyword>
<dbReference type="InterPro" id="IPR000571">
    <property type="entry name" value="Znf_CCCH"/>
</dbReference>
<dbReference type="InterPro" id="IPR057444">
    <property type="entry name" value="Znf-CCCH_AtC3H23-like"/>
</dbReference>
<proteinExistence type="predicted"/>
<keyword evidence="3 5" id="KW-0862">Zinc</keyword>
<feature type="region of interest" description="Disordered" evidence="6">
    <location>
        <begin position="170"/>
        <end position="202"/>
    </location>
</feature>
<evidence type="ECO:0000256" key="4">
    <source>
        <dbReference type="ARBA" id="ARBA00023125"/>
    </source>
</evidence>
<accession>A0A0J8BFX8</accession>
<evidence type="ECO:0000256" key="3">
    <source>
        <dbReference type="ARBA" id="ARBA00022833"/>
    </source>
</evidence>
<dbReference type="GO" id="GO:0003677">
    <property type="term" value="F:DNA binding"/>
    <property type="evidence" value="ECO:0007669"/>
    <property type="project" value="UniProtKB-KW"/>
</dbReference>
<dbReference type="eggNOG" id="KOG1595">
    <property type="taxonomic scope" value="Eukaryota"/>
</dbReference>
<dbReference type="OMA" id="NAYHERI"/>
<keyword evidence="4" id="KW-0238">DNA-binding</keyword>
<evidence type="ECO:0000313" key="8">
    <source>
        <dbReference type="EMBL" id="KMS98922.1"/>
    </source>
</evidence>
<keyword evidence="9" id="KW-1185">Reference proteome</keyword>
<dbReference type="Gene3D" id="3.30.1370.210">
    <property type="match status" value="1"/>
</dbReference>
<dbReference type="PANTHER" id="PTHR14493">
    <property type="entry name" value="UNKEMPT FAMILY MEMBER"/>
    <property type="match status" value="1"/>
</dbReference>
<evidence type="ECO:0000313" key="9">
    <source>
        <dbReference type="Proteomes" id="UP000035740"/>
    </source>
</evidence>
<feature type="compositionally biased region" description="Low complexity" evidence="6">
    <location>
        <begin position="170"/>
        <end position="192"/>
    </location>
</feature>
<dbReference type="SMART" id="SM00356">
    <property type="entry name" value="ZnF_C3H1"/>
    <property type="match status" value="2"/>
</dbReference>
<reference evidence="8 9" key="1">
    <citation type="journal article" date="2014" name="Nature">
        <title>The genome of the recently domesticated crop plant sugar beet (Beta vulgaris).</title>
        <authorList>
            <person name="Dohm J.C."/>
            <person name="Minoche A.E."/>
            <person name="Holtgrawe D."/>
            <person name="Capella-Gutierrez S."/>
            <person name="Zakrzewski F."/>
            <person name="Tafer H."/>
            <person name="Rupp O."/>
            <person name="Sorensen T.R."/>
            <person name="Stracke R."/>
            <person name="Reinhardt R."/>
            <person name="Goesmann A."/>
            <person name="Kraft T."/>
            <person name="Schulz B."/>
            <person name="Stadler P.F."/>
            <person name="Schmidt T."/>
            <person name="Gabaldon T."/>
            <person name="Lehrach H."/>
            <person name="Weisshaar B."/>
            <person name="Himmelbauer H."/>
        </authorList>
    </citation>
    <scope>NUCLEOTIDE SEQUENCE [LARGE SCALE GENOMIC DNA]</scope>
    <source>
        <tissue evidence="8">Taproot</tissue>
    </source>
</reference>
<dbReference type="Pfam" id="PF25512">
    <property type="entry name" value="zf-CCCH_AtC3H23"/>
    <property type="match status" value="1"/>
</dbReference>
<evidence type="ECO:0000256" key="5">
    <source>
        <dbReference type="PROSITE-ProRule" id="PRU00723"/>
    </source>
</evidence>
<dbReference type="PROSITE" id="PS50103">
    <property type="entry name" value="ZF_C3H1"/>
    <property type="match status" value="1"/>
</dbReference>
<dbReference type="Proteomes" id="UP000035740">
    <property type="component" value="Unassembled WGS sequence"/>
</dbReference>
<protein>
    <recommendedName>
        <fullName evidence="7">C3H1-type domain-containing protein</fullName>
    </recommendedName>
</protein>
<evidence type="ECO:0000256" key="1">
    <source>
        <dbReference type="ARBA" id="ARBA00022723"/>
    </source>
</evidence>
<dbReference type="PANTHER" id="PTHR14493:SF109">
    <property type="entry name" value="ZINC FINGER CCCH DOMAIN-CONTAINING PROTEIN 54"/>
    <property type="match status" value="1"/>
</dbReference>
<dbReference type="Gramene" id="KMS98922">
    <property type="protein sequence ID" value="KMS98922"/>
    <property type="gene ID" value="BVRB_3g068100"/>
</dbReference>
<sequence length="281" mass="32170">MFRVDMENILRQYTNAYHERIRYPNPFNDADFETDDFESNEFRMYSFKIKKCPLNRAHDWTICPYAHQGERARRRDPRKVLYAAVSCPDYKASSSGKCPRGELCEFSHGVFEYWLHPTKYRTRVCNAGDCCTRSVCFFAHSPQELRVEPMAYIPNWFRLALRAKTEAETSNTLSSTSSSATRTSIIASSSTNRGRELGVIGRPKTSNTPTSALWELGSSSTTSSVVEMVRPTQELKLDFLESLRMMRISDYYNNQSNNVNNATNVKSDVPNLDWVTDLLAG</sequence>
<evidence type="ECO:0000256" key="6">
    <source>
        <dbReference type="SAM" id="MobiDB-lite"/>
    </source>
</evidence>
<dbReference type="GO" id="GO:0008270">
    <property type="term" value="F:zinc ion binding"/>
    <property type="evidence" value="ECO:0007669"/>
    <property type="project" value="UniProtKB-KW"/>
</dbReference>
<feature type="domain" description="C3H1-type" evidence="7">
    <location>
        <begin position="81"/>
        <end position="111"/>
    </location>
</feature>
<dbReference type="InterPro" id="IPR045234">
    <property type="entry name" value="Unkempt-like"/>
</dbReference>
<dbReference type="EMBL" id="KQ090241">
    <property type="protein sequence ID" value="KMS98922.1"/>
    <property type="molecule type" value="Genomic_DNA"/>
</dbReference>
<keyword evidence="1 5" id="KW-0479">Metal-binding</keyword>